<dbReference type="Gene3D" id="3.50.50.60">
    <property type="entry name" value="FAD/NAD(P)-binding domain"/>
    <property type="match status" value="1"/>
</dbReference>
<dbReference type="SUPFAM" id="SSF51905">
    <property type="entry name" value="FAD/NAD(P)-binding domain"/>
    <property type="match status" value="1"/>
</dbReference>
<name>A0ABS8CPB9_9RHOB</name>
<dbReference type="Proteomes" id="UP001198571">
    <property type="component" value="Unassembled WGS sequence"/>
</dbReference>
<dbReference type="Pfam" id="PF01266">
    <property type="entry name" value="DAO"/>
    <property type="match status" value="1"/>
</dbReference>
<evidence type="ECO:0000313" key="4">
    <source>
        <dbReference type="Proteomes" id="UP001198571"/>
    </source>
</evidence>
<dbReference type="RefSeq" id="WP_226936713.1">
    <property type="nucleotide sequence ID" value="NZ_JACDXX010000014.1"/>
</dbReference>
<organism evidence="3 4">
    <name type="scientific">Pseudogemmobacter faecipullorum</name>
    <dbReference type="NCBI Taxonomy" id="2755041"/>
    <lineage>
        <taxon>Bacteria</taxon>
        <taxon>Pseudomonadati</taxon>
        <taxon>Pseudomonadota</taxon>
        <taxon>Alphaproteobacteria</taxon>
        <taxon>Rhodobacterales</taxon>
        <taxon>Paracoccaceae</taxon>
        <taxon>Pseudogemmobacter</taxon>
    </lineage>
</organism>
<gene>
    <name evidence="3" type="ORF">H0485_14715</name>
</gene>
<reference evidence="3 4" key="1">
    <citation type="submission" date="2020-07" db="EMBL/GenBank/DDBJ databases">
        <title>Pseudogemmobacter sp. nov., isolated from poultry manure in Taiwan.</title>
        <authorList>
            <person name="Lin S.-Y."/>
            <person name="Tang Y.-S."/>
            <person name="Young C.-C."/>
        </authorList>
    </citation>
    <scope>NUCLEOTIDE SEQUENCE [LARGE SCALE GENOMIC DNA]</scope>
    <source>
        <strain evidence="3 4">CC-YST710</strain>
    </source>
</reference>
<comment type="caution">
    <text evidence="3">The sequence shown here is derived from an EMBL/GenBank/DDBJ whole genome shotgun (WGS) entry which is preliminary data.</text>
</comment>
<dbReference type="InterPro" id="IPR006076">
    <property type="entry name" value="FAD-dep_OxRdtase"/>
</dbReference>
<dbReference type="PANTHER" id="PTHR13847:SF281">
    <property type="entry name" value="FAD DEPENDENT OXIDOREDUCTASE DOMAIN-CONTAINING PROTEIN"/>
    <property type="match status" value="1"/>
</dbReference>
<keyword evidence="1" id="KW-0560">Oxidoreductase</keyword>
<evidence type="ECO:0000313" key="3">
    <source>
        <dbReference type="EMBL" id="MCB5411242.1"/>
    </source>
</evidence>
<dbReference type="EMBL" id="JACDXX010000014">
    <property type="protein sequence ID" value="MCB5411242.1"/>
    <property type="molecule type" value="Genomic_DNA"/>
</dbReference>
<evidence type="ECO:0000256" key="1">
    <source>
        <dbReference type="ARBA" id="ARBA00023002"/>
    </source>
</evidence>
<accession>A0ABS8CPB9</accession>
<dbReference type="Gene3D" id="3.30.9.10">
    <property type="entry name" value="D-Amino Acid Oxidase, subunit A, domain 2"/>
    <property type="match status" value="1"/>
</dbReference>
<proteinExistence type="predicted"/>
<protein>
    <submittedName>
        <fullName evidence="3">FAD-dependent oxidoreductase</fullName>
    </submittedName>
</protein>
<feature type="domain" description="FAD dependent oxidoreductase" evidence="2">
    <location>
        <begin position="37"/>
        <end position="393"/>
    </location>
</feature>
<sequence>MSRRITHLPKNDRSLGWSAILPKRPPRPALQGDQTADIVVIGAGFAGLGAARRLAELNPGLDIALIEADLVGENASGRNSGFGIDLPHNTGSSMEELARGRAYLRLSRAGISALRDTVTRHQIDCDWSEDGKFHTASSDRGRREVLVPTTEELDRLGESYRWLDREACAARLGTGHFAAAVYTPGTVLLNPSALCRGLASALPENVRLYENSPVIEADFGPVITLKTPQGSLRAAKAIIAVNGFAMRFGFWKGRLLNFAAHASLTRPLTSEEQAKIGNIAPWGTTPANAFAGVTLRYTNDRRILVRQNIHFQPSMQVSPALQARVRRGHQRLFETLFPALPGVTMEHSWTGFICLSRNGTPGFGQMAPNIWSAVCQNAVGVTKGTMSGRMAATMALGAEDPLLADMISLGQPNAVPPRPFLDIGVRAKFAWEIFTNRHEA</sequence>
<dbReference type="PANTHER" id="PTHR13847">
    <property type="entry name" value="SARCOSINE DEHYDROGENASE-RELATED"/>
    <property type="match status" value="1"/>
</dbReference>
<evidence type="ECO:0000259" key="2">
    <source>
        <dbReference type="Pfam" id="PF01266"/>
    </source>
</evidence>
<keyword evidence="4" id="KW-1185">Reference proteome</keyword>
<dbReference type="InterPro" id="IPR036188">
    <property type="entry name" value="FAD/NAD-bd_sf"/>
</dbReference>